<name>A0A514DBD9_9VIRU</name>
<protein>
    <submittedName>
        <fullName evidence="1">Uncharacterized protein</fullName>
    </submittedName>
</protein>
<accession>A0A514DBD9</accession>
<dbReference type="EMBL" id="MN035885">
    <property type="protein sequence ID" value="QDH90935.1"/>
    <property type="molecule type" value="Genomic_RNA"/>
</dbReference>
<sequence>MSVQRVMSMMLRIAFSARAFIALRVAMKW</sequence>
<organism evidence="1">
    <name type="scientific">Leviviridae sp</name>
    <dbReference type="NCBI Taxonomy" id="2027243"/>
    <lineage>
        <taxon>Viruses</taxon>
        <taxon>Riboviria</taxon>
        <taxon>Orthornavirae</taxon>
        <taxon>Lenarviricota</taxon>
        <taxon>Leviviricetes</taxon>
        <taxon>Norzivirales</taxon>
        <taxon>Fiersviridae</taxon>
    </lineage>
</organism>
<reference evidence="1" key="1">
    <citation type="submission" date="2019-05" db="EMBL/GenBank/DDBJ databases">
        <title>Metatranscriptomic reconstruction reveals RNA viruses with the potential to shape carbon cycling in soil.</title>
        <authorList>
            <person name="Starr E.P."/>
            <person name="Nuccio E."/>
            <person name="Pett-Ridge J."/>
            <person name="Banfield J.F."/>
            <person name="Firestone M.K."/>
        </authorList>
    </citation>
    <scope>NUCLEOTIDE SEQUENCE</scope>
    <source>
        <strain evidence="1">H2_Bulk_Litter_11_2773</strain>
    </source>
</reference>
<gene>
    <name evidence="1" type="ORF">H2BulkLitter112773_000002</name>
</gene>
<evidence type="ECO:0000313" key="1">
    <source>
        <dbReference type="EMBL" id="QDH90935.1"/>
    </source>
</evidence>
<proteinExistence type="predicted"/>